<evidence type="ECO:0008006" key="4">
    <source>
        <dbReference type="Google" id="ProtNLM"/>
    </source>
</evidence>
<evidence type="ECO:0000313" key="2">
    <source>
        <dbReference type="EMBL" id="KAK9761203.1"/>
    </source>
</evidence>
<name>A0ABR2WI77_9FUNG</name>
<dbReference type="EMBL" id="JASJQH010001505">
    <property type="protein sequence ID" value="KAK9761203.1"/>
    <property type="molecule type" value="Genomic_DNA"/>
</dbReference>
<evidence type="ECO:0000313" key="3">
    <source>
        <dbReference type="Proteomes" id="UP001479436"/>
    </source>
</evidence>
<proteinExistence type="predicted"/>
<sequence length="331" mass="38052">MFKQPFVTSKISLSSNDTQPLNVDVDVGKAIHAMDQQYGTQFETWIRNESNTDCVVFYLRKFIIEFEDNNPSAIARAVKWIVQGWSVQKLVELLIKLFYHWGVGHPKFVSLVSELSQDWRMPLVVDLVATLVVGENSCNTASFIQLFTQSWEPFMVIQLCRNIATRLRWNDRYCHQFLLRYATLTYPEGPTQRVVLNQIHNQFETRNNMLHHYYNPSKMDSGSLFLSPVDFTMTVLEVMVRDLKMYQSSHDKYSTLSRTKTYSRSKRISTNKCTKSIAQEKELTNSQFEETPQAISTPPTPRTASLLEKLSGPSSSNPNDGIILGLPMVDE</sequence>
<keyword evidence="3" id="KW-1185">Reference proteome</keyword>
<organism evidence="2 3">
    <name type="scientific">Basidiobolus ranarum</name>
    <dbReference type="NCBI Taxonomy" id="34480"/>
    <lineage>
        <taxon>Eukaryota</taxon>
        <taxon>Fungi</taxon>
        <taxon>Fungi incertae sedis</taxon>
        <taxon>Zoopagomycota</taxon>
        <taxon>Entomophthoromycotina</taxon>
        <taxon>Basidiobolomycetes</taxon>
        <taxon>Basidiobolales</taxon>
        <taxon>Basidiobolaceae</taxon>
        <taxon>Basidiobolus</taxon>
    </lineage>
</organism>
<gene>
    <name evidence="2" type="ORF">K7432_014061</name>
</gene>
<comment type="caution">
    <text evidence="2">The sequence shown here is derived from an EMBL/GenBank/DDBJ whole genome shotgun (WGS) entry which is preliminary data.</text>
</comment>
<accession>A0ABR2WI77</accession>
<evidence type="ECO:0000256" key="1">
    <source>
        <dbReference type="SAM" id="MobiDB-lite"/>
    </source>
</evidence>
<feature type="compositionally biased region" description="Polar residues" evidence="1">
    <location>
        <begin position="284"/>
        <end position="297"/>
    </location>
</feature>
<feature type="region of interest" description="Disordered" evidence="1">
    <location>
        <begin position="282"/>
        <end position="331"/>
    </location>
</feature>
<protein>
    <recommendedName>
        <fullName evidence="4">SOSS complex subunit A homolog</fullName>
    </recommendedName>
</protein>
<dbReference type="Proteomes" id="UP001479436">
    <property type="component" value="Unassembled WGS sequence"/>
</dbReference>
<reference evidence="2 3" key="1">
    <citation type="submission" date="2023-04" db="EMBL/GenBank/DDBJ databases">
        <title>Genome of Basidiobolus ranarum AG-B5.</title>
        <authorList>
            <person name="Stajich J.E."/>
            <person name="Carter-House D."/>
            <person name="Gryganskyi A."/>
        </authorList>
    </citation>
    <scope>NUCLEOTIDE SEQUENCE [LARGE SCALE GENOMIC DNA]</scope>
    <source>
        <strain evidence="2 3">AG-B5</strain>
    </source>
</reference>